<dbReference type="STRING" id="48701.ENSPMEP00000028701"/>
<dbReference type="AlphaFoldDB" id="A0A3B3YMX0"/>
<reference evidence="1" key="1">
    <citation type="submission" date="2025-08" db="UniProtKB">
        <authorList>
            <consortium name="Ensembl"/>
        </authorList>
    </citation>
    <scope>IDENTIFICATION</scope>
</reference>
<dbReference type="InterPro" id="IPR042398">
    <property type="entry name" value="BCL2L13"/>
</dbReference>
<keyword evidence="2" id="KW-1185">Reference proteome</keyword>
<dbReference type="PANTHER" id="PTHR15758:SF2">
    <property type="entry name" value="BCL-2-LIKE PROTEIN 13"/>
    <property type="match status" value="1"/>
</dbReference>
<dbReference type="GO" id="GO:0016020">
    <property type="term" value="C:membrane"/>
    <property type="evidence" value="ECO:0007669"/>
    <property type="project" value="TreeGrafter"/>
</dbReference>
<protein>
    <submittedName>
        <fullName evidence="1">Uncharacterized protein</fullName>
    </submittedName>
</protein>
<dbReference type="GO" id="GO:0005739">
    <property type="term" value="C:mitochondrion"/>
    <property type="evidence" value="ECO:0007669"/>
    <property type="project" value="TreeGrafter"/>
</dbReference>
<name>A0A3B3YMX0_9TELE</name>
<dbReference type="PANTHER" id="PTHR15758">
    <property type="entry name" value="BCL-2-LIKE PROTEIN 13"/>
    <property type="match status" value="1"/>
</dbReference>
<evidence type="ECO:0000313" key="1">
    <source>
        <dbReference type="Ensembl" id="ENSPMEP00000028701.1"/>
    </source>
</evidence>
<proteinExistence type="predicted"/>
<dbReference type="Proteomes" id="UP000261480">
    <property type="component" value="Unplaced"/>
</dbReference>
<evidence type="ECO:0000313" key="2">
    <source>
        <dbReference type="Proteomes" id="UP000261480"/>
    </source>
</evidence>
<dbReference type="Ensembl" id="ENSPMET00000019085.1">
    <property type="protein sequence ID" value="ENSPMEP00000028701.1"/>
    <property type="gene ID" value="ENSPMEG00000013966.1"/>
</dbReference>
<organism evidence="1 2">
    <name type="scientific">Poecilia mexicana</name>
    <dbReference type="NCBI Taxonomy" id="48701"/>
    <lineage>
        <taxon>Eukaryota</taxon>
        <taxon>Metazoa</taxon>
        <taxon>Chordata</taxon>
        <taxon>Craniata</taxon>
        <taxon>Vertebrata</taxon>
        <taxon>Euteleostomi</taxon>
        <taxon>Actinopterygii</taxon>
        <taxon>Neopterygii</taxon>
        <taxon>Teleostei</taxon>
        <taxon>Neoteleostei</taxon>
        <taxon>Acanthomorphata</taxon>
        <taxon>Ovalentaria</taxon>
        <taxon>Atherinomorphae</taxon>
        <taxon>Cyprinodontiformes</taxon>
        <taxon>Poeciliidae</taxon>
        <taxon>Poeciliinae</taxon>
        <taxon>Poecilia</taxon>
    </lineage>
</organism>
<dbReference type="GO" id="GO:0006915">
    <property type="term" value="P:apoptotic process"/>
    <property type="evidence" value="ECO:0007669"/>
    <property type="project" value="InterPro"/>
</dbReference>
<reference evidence="1" key="2">
    <citation type="submission" date="2025-09" db="UniProtKB">
        <authorList>
            <consortium name="Ensembl"/>
        </authorList>
    </citation>
    <scope>IDENTIFICATION</scope>
</reference>
<sequence>MTSSGASAAVPPCFHYETKYIVLNFLRKLPVHRSRIPTTELGERNTLSSSAAFSSRFHGIFLLFPAFSESDFDLRQSVVFCPPNPDNSVEECLAAMGHGVSQELGPHLSAAVEELLSGASKLKQVYLLVLALRHFTKCRSTKYFKLIPVIDTFSHTQKYIW</sequence>
<accession>A0A3B3YMX0</accession>